<dbReference type="Gramene" id="ESW17438">
    <property type="protein sequence ID" value="ESW17438"/>
    <property type="gene ID" value="PHAVU_007G239700g"/>
</dbReference>
<evidence type="ECO:0000313" key="2">
    <source>
        <dbReference type="EMBL" id="ESW17438.1"/>
    </source>
</evidence>
<keyword evidence="1" id="KW-0472">Membrane</keyword>
<evidence type="ECO:0000313" key="3">
    <source>
        <dbReference type="Proteomes" id="UP000000226"/>
    </source>
</evidence>
<sequence>MVEPFSFKHTGMHCLAQSDRLSALSTQAMVTTKQINMAPIVFFDIILVNVSFFCKILKQGSFGIKRIKEV</sequence>
<evidence type="ECO:0000256" key="1">
    <source>
        <dbReference type="SAM" id="Phobius"/>
    </source>
</evidence>
<organism evidence="2 3">
    <name type="scientific">Phaseolus vulgaris</name>
    <name type="common">Kidney bean</name>
    <name type="synonym">French bean</name>
    <dbReference type="NCBI Taxonomy" id="3885"/>
    <lineage>
        <taxon>Eukaryota</taxon>
        <taxon>Viridiplantae</taxon>
        <taxon>Streptophyta</taxon>
        <taxon>Embryophyta</taxon>
        <taxon>Tracheophyta</taxon>
        <taxon>Spermatophyta</taxon>
        <taxon>Magnoliopsida</taxon>
        <taxon>eudicotyledons</taxon>
        <taxon>Gunneridae</taxon>
        <taxon>Pentapetalae</taxon>
        <taxon>rosids</taxon>
        <taxon>fabids</taxon>
        <taxon>Fabales</taxon>
        <taxon>Fabaceae</taxon>
        <taxon>Papilionoideae</taxon>
        <taxon>50 kb inversion clade</taxon>
        <taxon>NPAAA clade</taxon>
        <taxon>indigoferoid/millettioid clade</taxon>
        <taxon>Phaseoleae</taxon>
        <taxon>Phaseolus</taxon>
    </lineage>
</organism>
<keyword evidence="3" id="KW-1185">Reference proteome</keyword>
<name>V7BK79_PHAVU</name>
<dbReference type="OrthoDB" id="10441731at2759"/>
<proteinExistence type="predicted"/>
<dbReference type="Proteomes" id="UP000000226">
    <property type="component" value="Chromosome 7"/>
</dbReference>
<dbReference type="EMBL" id="CM002294">
    <property type="protein sequence ID" value="ESW17438.1"/>
    <property type="molecule type" value="Genomic_DNA"/>
</dbReference>
<keyword evidence="1" id="KW-1133">Transmembrane helix</keyword>
<keyword evidence="1" id="KW-0812">Transmembrane</keyword>
<gene>
    <name evidence="2" type="ORF">PHAVU_007G239700g</name>
</gene>
<reference evidence="3" key="1">
    <citation type="journal article" date="2014" name="Nat. Genet.">
        <title>A reference genome for common bean and genome-wide analysis of dual domestications.</title>
        <authorList>
            <person name="Schmutz J."/>
            <person name="McClean P.E."/>
            <person name="Mamidi S."/>
            <person name="Wu G.A."/>
            <person name="Cannon S.B."/>
            <person name="Grimwood J."/>
            <person name="Jenkins J."/>
            <person name="Shu S."/>
            <person name="Song Q."/>
            <person name="Chavarro C."/>
            <person name="Torres-Torres M."/>
            <person name="Geffroy V."/>
            <person name="Moghaddam S.M."/>
            <person name="Gao D."/>
            <person name="Abernathy B."/>
            <person name="Barry K."/>
            <person name="Blair M."/>
            <person name="Brick M.A."/>
            <person name="Chovatia M."/>
            <person name="Gepts P."/>
            <person name="Goodstein D.M."/>
            <person name="Gonzales M."/>
            <person name="Hellsten U."/>
            <person name="Hyten D.L."/>
            <person name="Jia G."/>
            <person name="Kelly J.D."/>
            <person name="Kudrna D."/>
            <person name="Lee R."/>
            <person name="Richard M.M."/>
            <person name="Miklas P.N."/>
            <person name="Osorno J.M."/>
            <person name="Rodrigues J."/>
            <person name="Thareau V."/>
            <person name="Urrea C.A."/>
            <person name="Wang M."/>
            <person name="Yu Y."/>
            <person name="Zhang M."/>
            <person name="Wing R.A."/>
            <person name="Cregan P.B."/>
            <person name="Rokhsar D.S."/>
            <person name="Jackson S.A."/>
        </authorList>
    </citation>
    <scope>NUCLEOTIDE SEQUENCE [LARGE SCALE GENOMIC DNA]</scope>
    <source>
        <strain evidence="3">cv. G19833</strain>
    </source>
</reference>
<accession>V7BK79</accession>
<dbReference type="AlphaFoldDB" id="V7BK79"/>
<protein>
    <submittedName>
        <fullName evidence="2">Uncharacterized protein</fullName>
    </submittedName>
</protein>
<feature type="transmembrane region" description="Helical" evidence="1">
    <location>
        <begin position="37"/>
        <end position="57"/>
    </location>
</feature>